<comment type="caution">
    <text evidence="2">The sequence shown here is derived from an EMBL/GenBank/DDBJ whole genome shotgun (WGS) entry which is preliminary data.</text>
</comment>
<name>B5WA97_LIMMA</name>
<feature type="chain" id="PRO_5002837774" evidence="1">
    <location>
        <begin position="27"/>
        <end position="65"/>
    </location>
</feature>
<proteinExistence type="predicted"/>
<reference evidence="2 3" key="1">
    <citation type="journal article" date="2011" name="Appl. Environ. Microbiol.">
        <title>Contribution of a Sodium Ion Gradient to Energy Conservation during Fermentation in the Cyanobacterium Arthrospira (Spirulina) maxima CS-328.</title>
        <authorList>
            <person name="Carrieri D."/>
            <person name="Ananyev G."/>
            <person name="Lenz O."/>
            <person name="Bryant D.A."/>
            <person name="Dismukes G.C."/>
        </authorList>
    </citation>
    <scope>NUCLEOTIDE SEQUENCE [LARGE SCALE GENOMIC DNA]</scope>
    <source>
        <strain evidence="2 3">CS-328</strain>
    </source>
</reference>
<dbReference type="Proteomes" id="UP000004061">
    <property type="component" value="Unassembled WGS sequence"/>
</dbReference>
<gene>
    <name evidence="2" type="ORF">AmaxDRAFT_5697</name>
</gene>
<dbReference type="EMBL" id="ABYK01000128">
    <property type="protein sequence ID" value="EDZ91552.1"/>
    <property type="molecule type" value="Genomic_DNA"/>
</dbReference>
<feature type="signal peptide" evidence="1">
    <location>
        <begin position="1"/>
        <end position="26"/>
    </location>
</feature>
<keyword evidence="3" id="KW-1185">Reference proteome</keyword>
<accession>B5WA97</accession>
<sequence precursor="true">MKSFKSVLTSCLIPVMALLTGNVAIAQTVEPEQLTIAGDRTTKQVRQLYIRTDSAVRDLQCFRLT</sequence>
<evidence type="ECO:0000256" key="1">
    <source>
        <dbReference type="SAM" id="SignalP"/>
    </source>
</evidence>
<evidence type="ECO:0000313" key="3">
    <source>
        <dbReference type="Proteomes" id="UP000004061"/>
    </source>
</evidence>
<organism evidence="2 3">
    <name type="scientific">Limnospira maxima CS-328</name>
    <dbReference type="NCBI Taxonomy" id="513049"/>
    <lineage>
        <taxon>Bacteria</taxon>
        <taxon>Bacillati</taxon>
        <taxon>Cyanobacteriota</taxon>
        <taxon>Cyanophyceae</taxon>
        <taxon>Oscillatoriophycideae</taxon>
        <taxon>Oscillatoriales</taxon>
        <taxon>Sirenicapillariaceae</taxon>
        <taxon>Limnospira</taxon>
    </lineage>
</organism>
<dbReference type="AlphaFoldDB" id="B5WA97"/>
<evidence type="ECO:0000313" key="2">
    <source>
        <dbReference type="EMBL" id="EDZ91552.1"/>
    </source>
</evidence>
<keyword evidence="1" id="KW-0732">Signal</keyword>
<protein>
    <submittedName>
        <fullName evidence="2">Uncharacterized protein</fullName>
    </submittedName>
</protein>